<gene>
    <name evidence="1" type="ORF">VSP9026_04265</name>
</gene>
<dbReference type="AlphaFoldDB" id="A0A1N6MAT1"/>
<reference evidence="1 2" key="1">
    <citation type="submission" date="2016-12" db="EMBL/GenBank/DDBJ databases">
        <authorList>
            <person name="Song W.-J."/>
            <person name="Kurnit D.M."/>
        </authorList>
    </citation>
    <scope>NUCLEOTIDE SEQUENCE [LARGE SCALE GENOMIC DNA]</scope>
    <source>
        <strain evidence="1 2">CECT 9026</strain>
    </source>
</reference>
<name>A0A1N6MAT1_9VIBR</name>
<evidence type="ECO:0000313" key="2">
    <source>
        <dbReference type="Proteomes" id="UP000184774"/>
    </source>
</evidence>
<protein>
    <submittedName>
        <fullName evidence="1">Uncharacterized protein</fullName>
    </submittedName>
</protein>
<proteinExistence type="predicted"/>
<sequence>MNAFMTESQHIEVSYIDGHGWWMGNGVEHVAAGTALGEDCTPTVYRPSAAGKTARFHPESGTWSAEIENMAAKTYYSDTGAAFTIGVPDGTYPGNAITAPPPDYDPRSQAVLYKDGVWKIYRNRIGMSYWDHEGHEHTITEPYFDLPADCTFEVPPPPEDGYVVRLMDNQWQQVADHRGEIAYVKLRASDTDADYQITELGAVAETHTLIAPDLFDAWDDSSDTWVYDVEKERHYKMSIEKNWRDEQLRNVLDRIDQYEKDQNYEQHYRTSPLSETEYLGLLGYRKLLCDYPESDGFPFGERPVVSYPESVEEPPKPTMMQRVLNKVKPR</sequence>
<dbReference type="EMBL" id="FSSB01000030">
    <property type="protein sequence ID" value="SIO96476.1"/>
    <property type="molecule type" value="Genomic_DNA"/>
</dbReference>
<dbReference type="Proteomes" id="UP000184774">
    <property type="component" value="Unassembled WGS sequence"/>
</dbReference>
<accession>A0A1N6MAT1</accession>
<organism evidence="1 2">
    <name type="scientific">Vibrio spartinae</name>
    <dbReference type="NCBI Taxonomy" id="1918945"/>
    <lineage>
        <taxon>Bacteria</taxon>
        <taxon>Pseudomonadati</taxon>
        <taxon>Pseudomonadota</taxon>
        <taxon>Gammaproteobacteria</taxon>
        <taxon>Vibrionales</taxon>
        <taxon>Vibrionaceae</taxon>
        <taxon>Vibrio</taxon>
    </lineage>
</organism>
<evidence type="ECO:0000313" key="1">
    <source>
        <dbReference type="EMBL" id="SIO96476.1"/>
    </source>
</evidence>